<dbReference type="PANTHER" id="PTHR34605">
    <property type="entry name" value="PHAGE_INTEGRASE DOMAIN-CONTAINING PROTEIN"/>
    <property type="match status" value="1"/>
</dbReference>
<sequence>RVVKGIKRCKGGSQDKRLPITPDILNAIYRCLDFAVYDDALFLASCCLAYFGFLRSSEFTVPHGTSYSPSLHLSHHDVAFDYQKPIPFGKGAL</sequence>
<dbReference type="Proteomes" id="UP001152795">
    <property type="component" value="Unassembled WGS sequence"/>
</dbReference>
<name>A0A6S7HXX9_PARCT</name>
<evidence type="ECO:0000313" key="1">
    <source>
        <dbReference type="EMBL" id="CAB3999172.1"/>
    </source>
</evidence>
<dbReference type="InterPro" id="IPR052925">
    <property type="entry name" value="Phage_Integrase-like_Recomb"/>
</dbReference>
<organism evidence="1 2">
    <name type="scientific">Paramuricea clavata</name>
    <name type="common">Red gorgonian</name>
    <name type="synonym">Violescent sea-whip</name>
    <dbReference type="NCBI Taxonomy" id="317549"/>
    <lineage>
        <taxon>Eukaryota</taxon>
        <taxon>Metazoa</taxon>
        <taxon>Cnidaria</taxon>
        <taxon>Anthozoa</taxon>
        <taxon>Octocorallia</taxon>
        <taxon>Malacalcyonacea</taxon>
        <taxon>Plexauridae</taxon>
        <taxon>Paramuricea</taxon>
    </lineage>
</organism>
<gene>
    <name evidence="1" type="ORF">PACLA_8A073143</name>
</gene>
<comment type="caution">
    <text evidence="1">The sequence shown here is derived from an EMBL/GenBank/DDBJ whole genome shotgun (WGS) entry which is preliminary data.</text>
</comment>
<reference evidence="1" key="1">
    <citation type="submission" date="2020-04" db="EMBL/GenBank/DDBJ databases">
        <authorList>
            <person name="Alioto T."/>
            <person name="Alioto T."/>
            <person name="Gomez Garrido J."/>
        </authorList>
    </citation>
    <scope>NUCLEOTIDE SEQUENCE</scope>
    <source>
        <strain evidence="1">A484AB</strain>
    </source>
</reference>
<dbReference type="AlphaFoldDB" id="A0A6S7HXX9"/>
<proteinExistence type="predicted"/>
<dbReference type="OrthoDB" id="3017464at2759"/>
<dbReference type="EMBL" id="CACRXK020003530">
    <property type="protein sequence ID" value="CAB3999172.1"/>
    <property type="molecule type" value="Genomic_DNA"/>
</dbReference>
<dbReference type="PANTHER" id="PTHR34605:SF3">
    <property type="entry name" value="P CELL-TYPE AGGLUTINATION PROTEIN MAP4-LIKE-RELATED"/>
    <property type="match status" value="1"/>
</dbReference>
<protein>
    <submittedName>
        <fullName evidence="1">Uncharacterized protein</fullName>
    </submittedName>
</protein>
<accession>A0A6S7HXX9</accession>
<feature type="non-terminal residue" evidence="1">
    <location>
        <position position="1"/>
    </location>
</feature>
<keyword evidence="2" id="KW-1185">Reference proteome</keyword>
<evidence type="ECO:0000313" key="2">
    <source>
        <dbReference type="Proteomes" id="UP001152795"/>
    </source>
</evidence>